<feature type="coiled-coil region" evidence="1">
    <location>
        <begin position="41"/>
        <end position="68"/>
    </location>
</feature>
<dbReference type="GO" id="GO:0051301">
    <property type="term" value="P:cell division"/>
    <property type="evidence" value="ECO:0007669"/>
    <property type="project" value="UniProtKB-KW"/>
</dbReference>
<dbReference type="AlphaFoldDB" id="A0A316J7H4"/>
<keyword evidence="1" id="KW-0175">Coiled coil</keyword>
<evidence type="ECO:0000313" key="3">
    <source>
        <dbReference type="EMBL" id="PWL17837.1"/>
    </source>
</evidence>
<keyword evidence="3" id="KW-0131">Cell cycle</keyword>
<protein>
    <submittedName>
        <fullName evidence="3">Cell division protein</fullName>
    </submittedName>
</protein>
<evidence type="ECO:0000313" key="4">
    <source>
        <dbReference type="Proteomes" id="UP000245865"/>
    </source>
</evidence>
<keyword evidence="2" id="KW-0472">Membrane</keyword>
<dbReference type="EMBL" id="QGDB01000003">
    <property type="protein sequence ID" value="PWL17837.1"/>
    <property type="molecule type" value="Genomic_DNA"/>
</dbReference>
<keyword evidence="4" id="KW-1185">Reference proteome</keyword>
<organism evidence="3 4">
    <name type="scientific">Falsochrobactrum shanghaiense</name>
    <dbReference type="NCBI Taxonomy" id="2201899"/>
    <lineage>
        <taxon>Bacteria</taxon>
        <taxon>Pseudomonadati</taxon>
        <taxon>Pseudomonadota</taxon>
        <taxon>Alphaproteobacteria</taxon>
        <taxon>Hyphomicrobiales</taxon>
        <taxon>Brucellaceae</taxon>
        <taxon>Falsochrobactrum</taxon>
    </lineage>
</organism>
<sequence length="109" mass="12783">MWTRQKRKSIRGRFVLPVLTIAFLSYFGFHAYHGEFGLYSRIQLEEQKSLLTQQLEKITAERAAMEKRVALLRDGSIEKDMLDEQARRGLNLSHPDEMTIIISREDRSN</sequence>
<evidence type="ECO:0000256" key="1">
    <source>
        <dbReference type="SAM" id="Coils"/>
    </source>
</evidence>
<reference evidence="3 4" key="1">
    <citation type="submission" date="2018-05" db="EMBL/GenBank/DDBJ databases">
        <title>Comparative genomic sequence analysis between strain HN4 and CCM 8460T (Falsochrobactrum ovis) will provide more evidence to prove that HN4 is a new species of Falsochrobactrum.</title>
        <authorList>
            <person name="Lyu W."/>
            <person name="Sun L."/>
            <person name="Yao L."/>
        </authorList>
    </citation>
    <scope>NUCLEOTIDE SEQUENCE [LARGE SCALE GENOMIC DNA]</scope>
    <source>
        <strain evidence="3 4">HN4</strain>
    </source>
</reference>
<dbReference type="Proteomes" id="UP000245865">
    <property type="component" value="Unassembled WGS sequence"/>
</dbReference>
<dbReference type="OrthoDB" id="9815600at2"/>
<proteinExistence type="predicted"/>
<gene>
    <name evidence="3" type="ORF">DKP76_08715</name>
</gene>
<dbReference type="RefSeq" id="WP_109706072.1">
    <property type="nucleotide sequence ID" value="NZ_QGDB01000003.1"/>
</dbReference>
<feature type="transmembrane region" description="Helical" evidence="2">
    <location>
        <begin position="12"/>
        <end position="32"/>
    </location>
</feature>
<keyword evidence="3" id="KW-0132">Cell division</keyword>
<comment type="caution">
    <text evidence="3">The sequence shown here is derived from an EMBL/GenBank/DDBJ whole genome shotgun (WGS) entry which is preliminary data.</text>
</comment>
<dbReference type="InterPro" id="IPR007060">
    <property type="entry name" value="FtsL/DivIC"/>
</dbReference>
<dbReference type="Pfam" id="PF04977">
    <property type="entry name" value="DivIC"/>
    <property type="match status" value="1"/>
</dbReference>
<evidence type="ECO:0000256" key="2">
    <source>
        <dbReference type="SAM" id="Phobius"/>
    </source>
</evidence>
<keyword evidence="2" id="KW-1133">Transmembrane helix</keyword>
<accession>A0A316J7H4</accession>
<name>A0A316J7H4_9HYPH</name>
<keyword evidence="2" id="KW-0812">Transmembrane</keyword>